<dbReference type="Proteomes" id="UP000680670">
    <property type="component" value="Unassembled WGS sequence"/>
</dbReference>
<dbReference type="EMBL" id="BORJ01000001">
    <property type="protein sequence ID" value="GIN94986.1"/>
    <property type="molecule type" value="Genomic_DNA"/>
</dbReference>
<feature type="domain" description="DUF3870" evidence="1">
    <location>
        <begin position="8"/>
        <end position="99"/>
    </location>
</feature>
<sequence length="105" mass="11818">MFPDHAVYIIGDSKTASNNPITQKFNTFFIGLVIDRESHEILEAECSSTIALTSKFVQSIFKGKSMNEPEAVIQEIEERYFGSSQKAIIVAFKNAHIKYTQIIDS</sequence>
<gene>
    <name evidence="3" type="ORF">D5F11_020235</name>
    <name evidence="2" type="ORF">J6TS1_08560</name>
</gene>
<dbReference type="Proteomes" id="UP000287296">
    <property type="component" value="Unassembled WGS sequence"/>
</dbReference>
<organism evidence="3 4">
    <name type="scientific">Siminovitchia terrae</name>
    <name type="common">Bacillus terrae</name>
    <dbReference type="NCBI Taxonomy" id="1914933"/>
    <lineage>
        <taxon>Bacteria</taxon>
        <taxon>Bacillati</taxon>
        <taxon>Bacillota</taxon>
        <taxon>Bacilli</taxon>
        <taxon>Bacillales</taxon>
        <taxon>Bacillaceae</taxon>
        <taxon>Siminovitchia</taxon>
    </lineage>
</organism>
<reference evidence="2 5" key="2">
    <citation type="submission" date="2021-03" db="EMBL/GenBank/DDBJ databases">
        <title>Antimicrobial resistance genes in bacteria isolated from Japanese honey, and their potential for conferring macrolide and lincosamide resistance in the American foulbrood pathogen Paenibacillus larvae.</title>
        <authorList>
            <person name="Okamoto M."/>
            <person name="Kumagai M."/>
            <person name="Kanamori H."/>
            <person name="Takamatsu D."/>
        </authorList>
    </citation>
    <scope>NUCLEOTIDE SEQUENCE [LARGE SCALE GENOMIC DNA]</scope>
    <source>
        <strain evidence="2 5">J6TS1</strain>
    </source>
</reference>
<reference evidence="3 4" key="1">
    <citation type="submission" date="2018-12" db="EMBL/GenBank/DDBJ databases">
        <authorList>
            <person name="Sun L."/>
            <person name="Chen Z."/>
        </authorList>
    </citation>
    <scope>NUCLEOTIDE SEQUENCE [LARGE SCALE GENOMIC DNA]</scope>
    <source>
        <strain evidence="3 4">LMG 29736</strain>
    </source>
</reference>
<evidence type="ECO:0000259" key="1">
    <source>
        <dbReference type="Pfam" id="PF12986"/>
    </source>
</evidence>
<dbReference type="InterPro" id="IPR024617">
    <property type="entry name" value="DUF3870"/>
</dbReference>
<name>A0A429X3J5_SIMTE</name>
<dbReference type="RefSeq" id="WP_120119236.1">
    <property type="nucleotide sequence ID" value="NZ_BORI01000006.1"/>
</dbReference>
<evidence type="ECO:0000313" key="5">
    <source>
        <dbReference type="Proteomes" id="UP000680670"/>
    </source>
</evidence>
<dbReference type="AlphaFoldDB" id="A0A429X3J5"/>
<accession>A0A429X3J5</accession>
<protein>
    <submittedName>
        <fullName evidence="3">DUF3870 domain-containing protein</fullName>
    </submittedName>
</protein>
<dbReference type="EMBL" id="QYTW02000026">
    <property type="protein sequence ID" value="RST57955.1"/>
    <property type="molecule type" value="Genomic_DNA"/>
</dbReference>
<evidence type="ECO:0000313" key="4">
    <source>
        <dbReference type="Proteomes" id="UP000287296"/>
    </source>
</evidence>
<evidence type="ECO:0000313" key="2">
    <source>
        <dbReference type="EMBL" id="GIN94986.1"/>
    </source>
</evidence>
<keyword evidence="5" id="KW-1185">Reference proteome</keyword>
<dbReference type="Pfam" id="PF12986">
    <property type="entry name" value="DUF3870"/>
    <property type="match status" value="1"/>
</dbReference>
<comment type="caution">
    <text evidence="3">The sequence shown here is derived from an EMBL/GenBank/DDBJ whole genome shotgun (WGS) entry which is preliminary data.</text>
</comment>
<proteinExistence type="predicted"/>
<evidence type="ECO:0000313" key="3">
    <source>
        <dbReference type="EMBL" id="RST57955.1"/>
    </source>
</evidence>
<dbReference type="OrthoDB" id="88363at2"/>